<dbReference type="PANTHER" id="PTHR45772">
    <property type="entry name" value="CONSERVED COMPONENT OF ABC TRANSPORTER FOR NATURAL AMINO ACIDS-RELATED"/>
    <property type="match status" value="1"/>
</dbReference>
<feature type="domain" description="ABC transporter" evidence="5">
    <location>
        <begin position="17"/>
        <end position="259"/>
    </location>
</feature>
<dbReference type="EMBL" id="JBHUDX010000058">
    <property type="protein sequence ID" value="MFD1660680.1"/>
    <property type="molecule type" value="Genomic_DNA"/>
</dbReference>
<keyword evidence="7" id="KW-1185">Reference proteome</keyword>
<accession>A0ABW4ITI7</accession>
<dbReference type="SUPFAM" id="SSF52540">
    <property type="entry name" value="P-loop containing nucleoside triphosphate hydrolases"/>
    <property type="match status" value="1"/>
</dbReference>
<organism evidence="6 7">
    <name type="scientific">Streptomyces caeni</name>
    <dbReference type="NCBI Taxonomy" id="2307231"/>
    <lineage>
        <taxon>Bacteria</taxon>
        <taxon>Bacillati</taxon>
        <taxon>Actinomycetota</taxon>
        <taxon>Actinomycetes</taxon>
        <taxon>Kitasatosporales</taxon>
        <taxon>Streptomycetaceae</taxon>
        <taxon>Streptomyces</taxon>
    </lineage>
</organism>
<evidence type="ECO:0000256" key="4">
    <source>
        <dbReference type="SAM" id="MobiDB-lite"/>
    </source>
</evidence>
<dbReference type="GO" id="GO:0005524">
    <property type="term" value="F:ATP binding"/>
    <property type="evidence" value="ECO:0007669"/>
    <property type="project" value="UniProtKB-KW"/>
</dbReference>
<reference evidence="7" key="1">
    <citation type="journal article" date="2019" name="Int. J. Syst. Evol. Microbiol.">
        <title>The Global Catalogue of Microorganisms (GCM) 10K type strain sequencing project: providing services to taxonomists for standard genome sequencing and annotation.</title>
        <authorList>
            <consortium name="The Broad Institute Genomics Platform"/>
            <consortium name="The Broad Institute Genome Sequencing Center for Infectious Disease"/>
            <person name="Wu L."/>
            <person name="Ma J."/>
        </authorList>
    </citation>
    <scope>NUCLEOTIDE SEQUENCE [LARGE SCALE GENOMIC DNA]</scope>
    <source>
        <strain evidence="7">CGMCC 1.12470</strain>
    </source>
</reference>
<evidence type="ECO:0000256" key="2">
    <source>
        <dbReference type="ARBA" id="ARBA00022741"/>
    </source>
</evidence>
<evidence type="ECO:0000259" key="5">
    <source>
        <dbReference type="PROSITE" id="PS50893"/>
    </source>
</evidence>
<keyword evidence="3 6" id="KW-0067">ATP-binding</keyword>
<keyword evidence="1" id="KW-0813">Transport</keyword>
<dbReference type="Gene3D" id="3.40.50.300">
    <property type="entry name" value="P-loop containing nucleotide triphosphate hydrolases"/>
    <property type="match status" value="1"/>
</dbReference>
<evidence type="ECO:0000313" key="6">
    <source>
        <dbReference type="EMBL" id="MFD1660680.1"/>
    </source>
</evidence>
<evidence type="ECO:0000313" key="7">
    <source>
        <dbReference type="Proteomes" id="UP001597261"/>
    </source>
</evidence>
<dbReference type="RefSeq" id="WP_381085189.1">
    <property type="nucleotide sequence ID" value="NZ_JBHUDX010000058.1"/>
</dbReference>
<dbReference type="Pfam" id="PF00005">
    <property type="entry name" value="ABC_tran"/>
    <property type="match status" value="1"/>
</dbReference>
<proteinExistence type="predicted"/>
<gene>
    <name evidence="6" type="ORF">ACFSL4_21320</name>
</gene>
<comment type="caution">
    <text evidence="6">The sequence shown here is derived from an EMBL/GenBank/DDBJ whole genome shotgun (WGS) entry which is preliminary data.</text>
</comment>
<evidence type="ECO:0000256" key="1">
    <source>
        <dbReference type="ARBA" id="ARBA00022448"/>
    </source>
</evidence>
<evidence type="ECO:0000256" key="3">
    <source>
        <dbReference type="ARBA" id="ARBA00022840"/>
    </source>
</evidence>
<dbReference type="PROSITE" id="PS50893">
    <property type="entry name" value="ABC_TRANSPORTER_2"/>
    <property type="match status" value="1"/>
</dbReference>
<keyword evidence="2" id="KW-0547">Nucleotide-binding</keyword>
<protein>
    <submittedName>
        <fullName evidence="6">ATP-binding cassette domain-containing protein</fullName>
    </submittedName>
</protein>
<dbReference type="Proteomes" id="UP001597261">
    <property type="component" value="Unassembled WGS sequence"/>
</dbReference>
<dbReference type="InterPro" id="IPR027417">
    <property type="entry name" value="P-loop_NTPase"/>
</dbReference>
<feature type="region of interest" description="Disordered" evidence="4">
    <location>
        <begin position="241"/>
        <end position="263"/>
    </location>
</feature>
<dbReference type="InterPro" id="IPR051120">
    <property type="entry name" value="ABC_AA/LPS_Transport"/>
</dbReference>
<sequence>MAGNSETDPTPAGRSALRVTGLSWAGATTAALEQVSFDVAAGEVITLVAPDRSAVAALLHLLSGIAVPGTGTIELDGVDVTAEPAYRRARRGLARGYPVRPLWADMTAEEQVRLAVQVAQETAWSPWRREPGHEAAVERLLDRAGLTDQAGAPSSLLSPGETRRLELAMLLADDPKIALLGEPLEGVPEAEAAEVTALIRALSDEDGRTVLMTAPPDSAGPLEALSDRVIVLPRQAAGCGARAGEGVATPASGPSPSARGLGN</sequence>
<dbReference type="InterPro" id="IPR003439">
    <property type="entry name" value="ABC_transporter-like_ATP-bd"/>
</dbReference>
<name>A0ABW4ITI7_9ACTN</name>